<dbReference type="Proteomes" id="UP000242875">
    <property type="component" value="Unassembled WGS sequence"/>
</dbReference>
<dbReference type="Pfam" id="PF04909">
    <property type="entry name" value="Amidohydro_2"/>
    <property type="match status" value="1"/>
</dbReference>
<dbReference type="SUPFAM" id="SSF51430">
    <property type="entry name" value="NAD(P)-linked oxidoreductase"/>
    <property type="match status" value="1"/>
</dbReference>
<protein>
    <recommendedName>
        <fullName evidence="5">NADP-dependent oxidoreductase domain-containing protein</fullName>
    </recommendedName>
</protein>
<sequence length="774" mass="85570">MNDFTDLGEPHSRVRSALSAVVPKVVMGGAGFSNQLVKDPSTLPARDIIKRAFELGVRAFDTSPYYGDSEVIMGDALSQPGITGAYKRSDYLLMTKAGRIAATEFDYSPEWVRRSVERSLQRLKTPYLDVVFCHDIEYVTEEEAVEAVGVLFELVKEGKVRYAGVSGYPIARLVKVAHLVRERYGRPIDAVQNWAQLTLQNTRLEKEGLPALKAAGVDCVFTSSPLAIGLLRSGGVPVGALGDFHPAPQELRQAVQQASYWVESQGDHLSALATRFTYARMTMAIQANQIGGATIFGGSSIAELEENVLSAKSILESIRGPHMVFGDLRDLQTVNKARFDSDLSLYEGVQGILGSWVDYCFTSPDKGWDVKLKKIITDVQRGTESSTNSRGCAKAKNAKSKLIDSHIHLYDADQLTTLSWMEPSHLLQGQHSLDEYMSAVSGRCPADWDKGPTDKVDVDGDLKERLLGFIFVETDRINDPPSSPSGWKYPLQEYDFVASVSLGTHPRYAAYSPLVLGIVPWAPLPYGVAAMEEYVSRLMALHPGSHGKPHRVVGFRYLLQSEPSGTMLTDDFIASLRWMGQRGFVFECTVDCAGAGTWMLKEAMEMIRRVHAGVTDPAVMTRFVLSHLAKPDCSLTADPSGHHTHAFHEGCVELMTQLSTLQHTAIKLSGCFSQLPKELQVQPAYPATNSIAAQEWIEQVVKVVSPWTNEIFKTLGPQRVIWGSDWPMCNVRGGKAAWKAWVVVTERLLEEAGLSQEEQEDVGWRNAKRIFQLE</sequence>
<organism evidence="3 4">
    <name type="scientific">Bifiguratus adelaidae</name>
    <dbReference type="NCBI Taxonomy" id="1938954"/>
    <lineage>
        <taxon>Eukaryota</taxon>
        <taxon>Fungi</taxon>
        <taxon>Fungi incertae sedis</taxon>
        <taxon>Mucoromycota</taxon>
        <taxon>Mucoromycotina</taxon>
        <taxon>Endogonomycetes</taxon>
        <taxon>Endogonales</taxon>
        <taxon>Endogonales incertae sedis</taxon>
        <taxon>Bifiguratus</taxon>
    </lineage>
</organism>
<evidence type="ECO:0000313" key="3">
    <source>
        <dbReference type="EMBL" id="OZJ05400.1"/>
    </source>
</evidence>
<accession>A0A261Y442</accession>
<dbReference type="EMBL" id="MVBO01000016">
    <property type="protein sequence ID" value="OZJ05400.1"/>
    <property type="molecule type" value="Genomic_DNA"/>
</dbReference>
<dbReference type="PANTHER" id="PTHR42686:SF1">
    <property type="entry name" value="GH17980P-RELATED"/>
    <property type="match status" value="1"/>
</dbReference>
<dbReference type="Pfam" id="PF00248">
    <property type="entry name" value="Aldo_ket_red"/>
    <property type="match status" value="1"/>
</dbReference>
<comment type="caution">
    <text evidence="3">The sequence shown here is derived from an EMBL/GenBank/DDBJ whole genome shotgun (WGS) entry which is preliminary data.</text>
</comment>
<dbReference type="InterPro" id="IPR020471">
    <property type="entry name" value="AKR"/>
</dbReference>
<dbReference type="InterPro" id="IPR036812">
    <property type="entry name" value="NAD(P)_OxRdtase_dom_sf"/>
</dbReference>
<keyword evidence="4" id="KW-1185">Reference proteome</keyword>
<evidence type="ECO:0000259" key="1">
    <source>
        <dbReference type="Pfam" id="PF00248"/>
    </source>
</evidence>
<evidence type="ECO:0000259" key="2">
    <source>
        <dbReference type="Pfam" id="PF04909"/>
    </source>
</evidence>
<dbReference type="Gene3D" id="3.20.20.100">
    <property type="entry name" value="NADP-dependent oxidoreductase domain"/>
    <property type="match status" value="1"/>
</dbReference>
<dbReference type="InterPro" id="IPR032466">
    <property type="entry name" value="Metal_Hydrolase"/>
</dbReference>
<dbReference type="Gene3D" id="3.20.20.140">
    <property type="entry name" value="Metal-dependent hydrolases"/>
    <property type="match status" value="1"/>
</dbReference>
<reference evidence="3 4" key="1">
    <citation type="journal article" date="2017" name="Mycologia">
        <title>Bifiguratus adelaidae, gen. et sp. nov., a new member of Mucoromycotina in endophytic and soil-dwelling habitats.</title>
        <authorList>
            <person name="Torres-Cruz T.J."/>
            <person name="Billingsley Tobias T.L."/>
            <person name="Almatruk M."/>
            <person name="Hesse C."/>
            <person name="Kuske C.R."/>
            <person name="Desiro A."/>
            <person name="Benucci G.M."/>
            <person name="Bonito G."/>
            <person name="Stajich J.E."/>
            <person name="Dunlap C."/>
            <person name="Arnold A.E."/>
            <person name="Porras-Alfaro A."/>
        </authorList>
    </citation>
    <scope>NUCLEOTIDE SEQUENCE [LARGE SCALE GENOMIC DNA]</scope>
    <source>
        <strain evidence="3 4">AZ0501</strain>
    </source>
</reference>
<dbReference type="GO" id="GO:0016787">
    <property type="term" value="F:hydrolase activity"/>
    <property type="evidence" value="ECO:0007669"/>
    <property type="project" value="InterPro"/>
</dbReference>
<dbReference type="InterPro" id="IPR006680">
    <property type="entry name" value="Amidohydro-rel"/>
</dbReference>
<proteinExistence type="predicted"/>
<name>A0A261Y442_9FUNG</name>
<evidence type="ECO:0008006" key="5">
    <source>
        <dbReference type="Google" id="ProtNLM"/>
    </source>
</evidence>
<evidence type="ECO:0000313" key="4">
    <source>
        <dbReference type="Proteomes" id="UP000242875"/>
    </source>
</evidence>
<dbReference type="GO" id="GO:0045290">
    <property type="term" value="F:D-arabinose 1-dehydrogenase [NAD(P)+] activity"/>
    <property type="evidence" value="ECO:0007669"/>
    <property type="project" value="TreeGrafter"/>
</dbReference>
<feature type="domain" description="NADP-dependent oxidoreductase" evidence="1">
    <location>
        <begin position="25"/>
        <end position="311"/>
    </location>
</feature>
<dbReference type="InterPro" id="IPR023210">
    <property type="entry name" value="NADP_OxRdtase_dom"/>
</dbReference>
<dbReference type="OrthoDB" id="5286008at2759"/>
<feature type="domain" description="Amidohydrolase-related" evidence="2">
    <location>
        <begin position="612"/>
        <end position="772"/>
    </location>
</feature>
<dbReference type="PANTHER" id="PTHR42686">
    <property type="entry name" value="GH17980P-RELATED"/>
    <property type="match status" value="1"/>
</dbReference>
<dbReference type="AlphaFoldDB" id="A0A261Y442"/>
<dbReference type="GO" id="GO:0070485">
    <property type="term" value="P:dehydro-D-arabinono-1,4-lactone biosynthetic process"/>
    <property type="evidence" value="ECO:0007669"/>
    <property type="project" value="TreeGrafter"/>
</dbReference>
<gene>
    <name evidence="3" type="ORF">BZG36_01980</name>
</gene>
<dbReference type="SUPFAM" id="SSF51556">
    <property type="entry name" value="Metallo-dependent hydrolases"/>
    <property type="match status" value="1"/>
</dbReference>
<dbReference type="GO" id="GO:0005829">
    <property type="term" value="C:cytosol"/>
    <property type="evidence" value="ECO:0007669"/>
    <property type="project" value="TreeGrafter"/>
</dbReference>